<sequence length="448" mass="49220">MRKKSLSLLSVSLVMTLALSACGGNNANNTANNAGKATNEGSGNTAPTTAKATKVEFWTFQQLHAEFYTEMVKRWNAANPDKTIELVANVSPYDDVHNKLLVALQSGSGAPDFADIEISKFPNYIKGEPQLLPLNDIIDPELDNLVKARFDIYAKEGNYYGIDYHVGASVIYYNKEILDKAGVNADDIKTWDDFAKAGKVVLDKTGIPMTTLETSEQWSMWLQTAQLPSKDDLLKADGTPNLDGPEVTQVMKWQQEQMKSGVAVGAPGGFHHAEEYFGFMGKGGAASVWMPLWYMGRFTDSMPDLKGKMVIRPMPAWSAGEPRSAGMGGTATVITNQTKSEDIVKQFLSFAKLSKEGSLATWTILGFDPLRSDVWNDPAMKATNKFTEYFGSNIFDVLTEVKDEIEGINIGEKTPQVIDAIKTQSNVRILLDNEDTEKVLKDVNSGLK</sequence>
<evidence type="ECO:0000256" key="2">
    <source>
        <dbReference type="ARBA" id="ARBA00022729"/>
    </source>
</evidence>
<gene>
    <name evidence="7" type="ORF">PWYN_04240</name>
</gene>
<keyword evidence="8" id="KW-1185">Reference proteome</keyword>
<name>A0A098M9D6_9BACL</name>
<keyword evidence="3" id="KW-0472">Membrane</keyword>
<dbReference type="InterPro" id="IPR006059">
    <property type="entry name" value="SBP"/>
</dbReference>
<proteinExistence type="predicted"/>
<reference evidence="7 8" key="1">
    <citation type="submission" date="2014-08" db="EMBL/GenBank/DDBJ databases">
        <authorList>
            <person name="den Bakker H.C."/>
        </authorList>
    </citation>
    <scope>NUCLEOTIDE SEQUENCE [LARGE SCALE GENOMIC DNA]</scope>
    <source>
        <strain evidence="7 8">DSM 18334</strain>
    </source>
</reference>
<reference evidence="7 8" key="2">
    <citation type="submission" date="2014-10" db="EMBL/GenBank/DDBJ databases">
        <title>Comparative genomics of the Paenibacillus odorifer group.</title>
        <authorList>
            <person name="Tsai Y.-C."/>
            <person name="Martin N."/>
            <person name="Korlach J."/>
            <person name="Wiedmann M."/>
        </authorList>
    </citation>
    <scope>NUCLEOTIDE SEQUENCE [LARGE SCALE GENOMIC DNA]</scope>
    <source>
        <strain evidence="7 8">DSM 18334</strain>
    </source>
</reference>
<dbReference type="AlphaFoldDB" id="A0A098M9D6"/>
<evidence type="ECO:0000313" key="8">
    <source>
        <dbReference type="Proteomes" id="UP000029734"/>
    </source>
</evidence>
<dbReference type="EMBL" id="JQCR01000002">
    <property type="protein sequence ID" value="KGE18663.1"/>
    <property type="molecule type" value="Genomic_DNA"/>
</dbReference>
<dbReference type="OrthoDB" id="9768630at2"/>
<feature type="signal peptide" evidence="6">
    <location>
        <begin position="1"/>
        <end position="23"/>
    </location>
</feature>
<keyword evidence="4" id="KW-0564">Palmitate</keyword>
<dbReference type="PROSITE" id="PS51257">
    <property type="entry name" value="PROKAR_LIPOPROTEIN"/>
    <property type="match status" value="1"/>
</dbReference>
<evidence type="ECO:0000313" key="7">
    <source>
        <dbReference type="EMBL" id="KGE18663.1"/>
    </source>
</evidence>
<dbReference type="eggNOG" id="COG1653">
    <property type="taxonomic scope" value="Bacteria"/>
</dbReference>
<keyword evidence="2 6" id="KW-0732">Signal</keyword>
<evidence type="ECO:0000256" key="6">
    <source>
        <dbReference type="SAM" id="SignalP"/>
    </source>
</evidence>
<keyword evidence="5" id="KW-0449">Lipoprotein</keyword>
<evidence type="ECO:0000256" key="5">
    <source>
        <dbReference type="ARBA" id="ARBA00023288"/>
    </source>
</evidence>
<feature type="chain" id="PRO_5039330720" evidence="6">
    <location>
        <begin position="24"/>
        <end position="448"/>
    </location>
</feature>
<evidence type="ECO:0000256" key="3">
    <source>
        <dbReference type="ARBA" id="ARBA00023136"/>
    </source>
</evidence>
<dbReference type="SUPFAM" id="SSF53850">
    <property type="entry name" value="Periplasmic binding protein-like II"/>
    <property type="match status" value="1"/>
</dbReference>
<dbReference type="Pfam" id="PF01547">
    <property type="entry name" value="SBP_bac_1"/>
    <property type="match status" value="1"/>
</dbReference>
<dbReference type="PANTHER" id="PTHR43649">
    <property type="entry name" value="ARABINOSE-BINDING PROTEIN-RELATED"/>
    <property type="match status" value="1"/>
</dbReference>
<evidence type="ECO:0000256" key="1">
    <source>
        <dbReference type="ARBA" id="ARBA00022475"/>
    </source>
</evidence>
<dbReference type="Gene3D" id="3.40.190.10">
    <property type="entry name" value="Periplasmic binding protein-like II"/>
    <property type="match status" value="1"/>
</dbReference>
<evidence type="ECO:0000256" key="4">
    <source>
        <dbReference type="ARBA" id="ARBA00023139"/>
    </source>
</evidence>
<protein>
    <submittedName>
        <fullName evidence="7">Arabinose-binding protein</fullName>
    </submittedName>
</protein>
<dbReference type="PANTHER" id="PTHR43649:SF33">
    <property type="entry name" value="POLYGALACTURONAN_RHAMNOGALACTURONAN-BINDING PROTEIN YTCQ"/>
    <property type="match status" value="1"/>
</dbReference>
<organism evidence="7 8">
    <name type="scientific">Paenibacillus wynnii</name>
    <dbReference type="NCBI Taxonomy" id="268407"/>
    <lineage>
        <taxon>Bacteria</taxon>
        <taxon>Bacillati</taxon>
        <taxon>Bacillota</taxon>
        <taxon>Bacilli</taxon>
        <taxon>Bacillales</taxon>
        <taxon>Paenibacillaceae</taxon>
        <taxon>Paenibacillus</taxon>
    </lineage>
</organism>
<keyword evidence="1" id="KW-1003">Cell membrane</keyword>
<dbReference type="STRING" id="268407.PWYN_04240"/>
<dbReference type="RefSeq" id="WP_036648802.1">
    <property type="nucleotide sequence ID" value="NZ_JQCR01000002.1"/>
</dbReference>
<accession>A0A098M9D6</accession>
<dbReference type="InterPro" id="IPR050490">
    <property type="entry name" value="Bact_solute-bd_prot1"/>
</dbReference>
<dbReference type="Proteomes" id="UP000029734">
    <property type="component" value="Unassembled WGS sequence"/>
</dbReference>
<comment type="caution">
    <text evidence="7">The sequence shown here is derived from an EMBL/GenBank/DDBJ whole genome shotgun (WGS) entry which is preliminary data.</text>
</comment>